<name>A0A941F387_9BACT</name>
<dbReference type="Proteomes" id="UP000679220">
    <property type="component" value="Unassembled WGS sequence"/>
</dbReference>
<protein>
    <submittedName>
        <fullName evidence="1">DUF4294 domain-containing protein</fullName>
    </submittedName>
</protein>
<dbReference type="InterPro" id="IPR025636">
    <property type="entry name" value="DUF4294"/>
</dbReference>
<dbReference type="Pfam" id="PF14127">
    <property type="entry name" value="DUF4294"/>
    <property type="match status" value="1"/>
</dbReference>
<accession>A0A941F387</accession>
<evidence type="ECO:0000313" key="1">
    <source>
        <dbReference type="EMBL" id="MBR8535971.1"/>
    </source>
</evidence>
<evidence type="ECO:0000313" key="2">
    <source>
        <dbReference type="Proteomes" id="UP000679220"/>
    </source>
</evidence>
<reference evidence="1" key="2">
    <citation type="submission" date="2021-04" db="EMBL/GenBank/DDBJ databases">
        <authorList>
            <person name="Zhang T."/>
            <person name="Zhang Y."/>
            <person name="Lu D."/>
            <person name="Zuo D."/>
            <person name="Du Z."/>
        </authorList>
    </citation>
    <scope>NUCLEOTIDE SEQUENCE</scope>
    <source>
        <strain evidence="1">JR1</strain>
    </source>
</reference>
<sequence>MLNTCKNILKRSALITALLVYSLTNSSIESQELADSINLILQHRIVNHDTIPHVNLKEVPVIPPYVFKNKRAKRHYGKLVRNVKKVLPYARSAGEKVNTINADLALLTNEKEKKTYLKKAEKELFDEFEAPLRKLTFSQGRLLIKLINRETGNTTYDLIKQFKGGVSAFFWQGIARLFGSNLKSEYHAESEDKMIEHIILLIDSGII</sequence>
<dbReference type="AlphaFoldDB" id="A0A941F387"/>
<gene>
    <name evidence="1" type="ORF">KDU71_10415</name>
</gene>
<organism evidence="1 2">
    <name type="scientific">Carboxylicivirga sediminis</name>
    <dbReference type="NCBI Taxonomy" id="2006564"/>
    <lineage>
        <taxon>Bacteria</taxon>
        <taxon>Pseudomonadati</taxon>
        <taxon>Bacteroidota</taxon>
        <taxon>Bacteroidia</taxon>
        <taxon>Marinilabiliales</taxon>
        <taxon>Marinilabiliaceae</taxon>
        <taxon>Carboxylicivirga</taxon>
    </lineage>
</organism>
<reference evidence="1" key="1">
    <citation type="journal article" date="2018" name="Int. J. Syst. Evol. Microbiol.">
        <title>Carboxylicivirga sediminis sp. nov., isolated from coastal sediment.</title>
        <authorList>
            <person name="Wang F.Q."/>
            <person name="Ren L.H."/>
            <person name="Zou R.J."/>
            <person name="Sun Y.Z."/>
            <person name="Liu X.J."/>
            <person name="Jiang F."/>
            <person name="Liu L.J."/>
        </authorList>
    </citation>
    <scope>NUCLEOTIDE SEQUENCE</scope>
    <source>
        <strain evidence="1">JR1</strain>
    </source>
</reference>
<comment type="caution">
    <text evidence="1">The sequence shown here is derived from an EMBL/GenBank/DDBJ whole genome shotgun (WGS) entry which is preliminary data.</text>
</comment>
<proteinExistence type="predicted"/>
<keyword evidence="2" id="KW-1185">Reference proteome</keyword>
<dbReference type="EMBL" id="JAGTAR010000014">
    <property type="protein sequence ID" value="MBR8535971.1"/>
    <property type="molecule type" value="Genomic_DNA"/>
</dbReference>